<dbReference type="eggNOG" id="COG3852">
    <property type="taxonomic scope" value="Bacteria"/>
</dbReference>
<dbReference type="HOGENOM" id="CLU_000445_114_81_0"/>
<organism evidence="6 7">
    <name type="scientific">Acidobacterium capsulatum (strain ATCC 51196 / DSM 11244 / BCRC 80197 / JCM 7670 / NBRC 15755 / NCIMB 13165 / 161)</name>
    <dbReference type="NCBI Taxonomy" id="240015"/>
    <lineage>
        <taxon>Bacteria</taxon>
        <taxon>Pseudomonadati</taxon>
        <taxon>Acidobacteriota</taxon>
        <taxon>Terriglobia</taxon>
        <taxon>Terriglobales</taxon>
        <taxon>Acidobacteriaceae</taxon>
        <taxon>Acidobacterium</taxon>
    </lineage>
</organism>
<evidence type="ECO:0000259" key="5">
    <source>
        <dbReference type="PROSITE" id="PS50109"/>
    </source>
</evidence>
<evidence type="ECO:0000313" key="7">
    <source>
        <dbReference type="Proteomes" id="UP000002207"/>
    </source>
</evidence>
<dbReference type="InterPro" id="IPR003661">
    <property type="entry name" value="HisK_dim/P_dom"/>
</dbReference>
<evidence type="ECO:0000313" key="6">
    <source>
        <dbReference type="EMBL" id="ACO31860.1"/>
    </source>
</evidence>
<name>C1F6Z3_ACIC5</name>
<dbReference type="PROSITE" id="PS50042">
    <property type="entry name" value="CNMP_BINDING_3"/>
    <property type="match status" value="1"/>
</dbReference>
<protein>
    <recommendedName>
        <fullName evidence="2">histidine kinase</fullName>
        <ecNumber evidence="2">2.7.13.3</ecNumber>
    </recommendedName>
</protein>
<dbReference type="SMART" id="SM00387">
    <property type="entry name" value="HATPase_c"/>
    <property type="match status" value="1"/>
</dbReference>
<dbReference type="InterPro" id="IPR018490">
    <property type="entry name" value="cNMP-bd_dom_sf"/>
</dbReference>
<dbReference type="eggNOG" id="COG0664">
    <property type="taxonomic scope" value="Bacteria"/>
</dbReference>
<reference evidence="6 7" key="1">
    <citation type="journal article" date="2009" name="Appl. Environ. Microbiol.">
        <title>Three genomes from the phylum Acidobacteria provide insight into the lifestyles of these microorganisms in soils.</title>
        <authorList>
            <person name="Ward N.L."/>
            <person name="Challacombe J.F."/>
            <person name="Janssen P.H."/>
            <person name="Henrissat B."/>
            <person name="Coutinho P.M."/>
            <person name="Wu M."/>
            <person name="Xie G."/>
            <person name="Haft D.H."/>
            <person name="Sait M."/>
            <person name="Badger J."/>
            <person name="Barabote R.D."/>
            <person name="Bradley B."/>
            <person name="Brettin T.S."/>
            <person name="Brinkac L.M."/>
            <person name="Bruce D."/>
            <person name="Creasy T."/>
            <person name="Daugherty S.C."/>
            <person name="Davidsen T.M."/>
            <person name="DeBoy R.T."/>
            <person name="Detter J.C."/>
            <person name="Dodson R.J."/>
            <person name="Durkin A.S."/>
            <person name="Ganapathy A."/>
            <person name="Gwinn-Giglio M."/>
            <person name="Han C.S."/>
            <person name="Khouri H."/>
            <person name="Kiss H."/>
            <person name="Kothari S.P."/>
            <person name="Madupu R."/>
            <person name="Nelson K.E."/>
            <person name="Nelson W.C."/>
            <person name="Paulsen I."/>
            <person name="Penn K."/>
            <person name="Ren Q."/>
            <person name="Rosovitz M.J."/>
            <person name="Selengut J.D."/>
            <person name="Shrivastava S."/>
            <person name="Sullivan S.A."/>
            <person name="Tapia R."/>
            <person name="Thompson L.S."/>
            <person name="Watkins K.L."/>
            <person name="Yang Q."/>
            <person name="Yu C."/>
            <person name="Zafar N."/>
            <person name="Zhou L."/>
            <person name="Kuske C.R."/>
        </authorList>
    </citation>
    <scope>NUCLEOTIDE SEQUENCE [LARGE SCALE GENOMIC DNA]</scope>
    <source>
        <strain evidence="7">ATCC 51196 / DSM 11244 / BCRC 80197 / JCM 7670 / NBRC 15755 / NCIMB 13165 / 161</strain>
    </source>
</reference>
<evidence type="ECO:0000259" key="4">
    <source>
        <dbReference type="PROSITE" id="PS50042"/>
    </source>
</evidence>
<dbReference type="Gene3D" id="3.30.565.10">
    <property type="entry name" value="Histidine kinase-like ATPase, C-terminal domain"/>
    <property type="match status" value="1"/>
</dbReference>
<evidence type="ECO:0000256" key="1">
    <source>
        <dbReference type="ARBA" id="ARBA00000085"/>
    </source>
</evidence>
<proteinExistence type="predicted"/>
<dbReference type="InterPro" id="IPR005467">
    <property type="entry name" value="His_kinase_dom"/>
</dbReference>
<comment type="catalytic activity">
    <reaction evidence="1">
        <text>ATP + protein L-histidine = ADP + protein N-phospho-L-histidine.</text>
        <dbReference type="EC" id="2.7.13.3"/>
    </reaction>
</comment>
<dbReference type="Pfam" id="PF00027">
    <property type="entry name" value="cNMP_binding"/>
    <property type="match status" value="1"/>
</dbReference>
<dbReference type="CDD" id="cd00082">
    <property type="entry name" value="HisKA"/>
    <property type="match status" value="1"/>
</dbReference>
<dbReference type="Proteomes" id="UP000002207">
    <property type="component" value="Chromosome"/>
</dbReference>
<dbReference type="InterPro" id="IPR036890">
    <property type="entry name" value="HATPase_C_sf"/>
</dbReference>
<dbReference type="InParanoid" id="C1F6Z3"/>
<dbReference type="Pfam" id="PF02518">
    <property type="entry name" value="HATPase_c"/>
    <property type="match status" value="1"/>
</dbReference>
<keyword evidence="3" id="KW-0597">Phosphoprotein</keyword>
<dbReference type="PROSITE" id="PS50109">
    <property type="entry name" value="HIS_KIN"/>
    <property type="match status" value="1"/>
</dbReference>
<dbReference type="AlphaFoldDB" id="C1F6Z3"/>
<dbReference type="SUPFAM" id="SSF51206">
    <property type="entry name" value="cAMP-binding domain-like"/>
    <property type="match status" value="1"/>
</dbReference>
<dbReference type="STRING" id="240015.ACP_3462"/>
<dbReference type="InterPro" id="IPR014710">
    <property type="entry name" value="RmlC-like_jellyroll"/>
</dbReference>
<dbReference type="SUPFAM" id="SSF55874">
    <property type="entry name" value="ATPase domain of HSP90 chaperone/DNA topoisomerase II/histidine kinase"/>
    <property type="match status" value="1"/>
</dbReference>
<dbReference type="KEGG" id="aca:ACP_3462"/>
<feature type="domain" description="Cyclic nucleotide-binding" evidence="4">
    <location>
        <begin position="1"/>
        <end position="115"/>
    </location>
</feature>
<accession>C1F6Z3</accession>
<keyword evidence="6" id="KW-0808">Transferase</keyword>
<dbReference type="InterPro" id="IPR004358">
    <property type="entry name" value="Sig_transdc_His_kin-like_C"/>
</dbReference>
<evidence type="ECO:0000256" key="3">
    <source>
        <dbReference type="ARBA" id="ARBA00022553"/>
    </source>
</evidence>
<dbReference type="GO" id="GO:0000155">
    <property type="term" value="F:phosphorelay sensor kinase activity"/>
    <property type="evidence" value="ECO:0007669"/>
    <property type="project" value="InterPro"/>
</dbReference>
<dbReference type="Gene3D" id="2.60.120.10">
    <property type="entry name" value="Jelly Rolls"/>
    <property type="match status" value="1"/>
</dbReference>
<keyword evidence="7" id="KW-1185">Reference proteome</keyword>
<dbReference type="InterPro" id="IPR000595">
    <property type="entry name" value="cNMP-bd_dom"/>
</dbReference>
<dbReference type="CDD" id="cd00038">
    <property type="entry name" value="CAP_ED"/>
    <property type="match status" value="1"/>
</dbReference>
<dbReference type="InterPro" id="IPR003594">
    <property type="entry name" value="HATPase_dom"/>
</dbReference>
<dbReference type="EC" id="2.7.13.3" evidence="2"/>
<feature type="domain" description="Histidine kinase" evidence="5">
    <location>
        <begin position="248"/>
        <end position="441"/>
    </location>
</feature>
<gene>
    <name evidence="6" type="ordered locus">ACP_3462</name>
</gene>
<dbReference type="PANTHER" id="PTHR43065:SF48">
    <property type="entry name" value="HISTIDINE KINASE"/>
    <property type="match status" value="1"/>
</dbReference>
<dbReference type="EMBL" id="CP001472">
    <property type="protein sequence ID" value="ACO31860.1"/>
    <property type="molecule type" value="Genomic_DNA"/>
</dbReference>
<dbReference type="Gene3D" id="1.10.287.130">
    <property type="match status" value="1"/>
</dbReference>
<sequence length="445" mass="49321">MSEEEYLWLAENGLERCARAGSILFRAGETADAMTILLQGEIQVHRDHSGPMAIFIGRAGQITGLLPFSRMKTYGGRGQATTDVWALQYPREMFDEMIRAVPSMVQRSVSVLVDRAREVTRLEQQAEKLAALGKLAANLAHELNNPASAAQRSAAGLLSELKVYGRHKFDLGSLCLDEARLKALHGWQRAIVERSQASKDEPWTVEEEQLLNWLQAHSIEDAWKICPDLCEARVTVADLEELDGLMGHTSLSIVLGQFASSRRTERMAQAMVDSTARIFDLIAAIKDYSYMDQAPIQDVDVPQSLETTLVMMQSRLGHTSIERNFQPGLPRISAYGSELNQVWTAVLENALEATHGEGCIRLNVKHEGEAVVVEIQDDGPGIAPEIQDRIFEPFFSTKAPGDGLGLGLDTVQRIVRRHRGFVTVTSEPGSTCFQVRLPIEPLQAY</sequence>
<evidence type="ECO:0000256" key="2">
    <source>
        <dbReference type="ARBA" id="ARBA00012438"/>
    </source>
</evidence>
<dbReference type="PRINTS" id="PR00344">
    <property type="entry name" value="BCTRLSENSOR"/>
</dbReference>
<keyword evidence="6" id="KW-0418">Kinase</keyword>
<dbReference type="PANTHER" id="PTHR43065">
    <property type="entry name" value="SENSOR HISTIDINE KINASE"/>
    <property type="match status" value="1"/>
</dbReference>